<name>A0AAD6RFE3_9ROSI</name>
<organism evidence="1 2">
    <name type="scientific">Populus alba x Populus x berolinensis</name>
    <dbReference type="NCBI Taxonomy" id="444605"/>
    <lineage>
        <taxon>Eukaryota</taxon>
        <taxon>Viridiplantae</taxon>
        <taxon>Streptophyta</taxon>
        <taxon>Embryophyta</taxon>
        <taxon>Tracheophyta</taxon>
        <taxon>Spermatophyta</taxon>
        <taxon>Magnoliopsida</taxon>
        <taxon>eudicotyledons</taxon>
        <taxon>Gunneridae</taxon>
        <taxon>Pentapetalae</taxon>
        <taxon>rosids</taxon>
        <taxon>fabids</taxon>
        <taxon>Malpighiales</taxon>
        <taxon>Salicaceae</taxon>
        <taxon>Saliceae</taxon>
        <taxon>Populus</taxon>
    </lineage>
</organism>
<reference evidence="1" key="1">
    <citation type="journal article" date="2023" name="Mol. Ecol. Resour.">
        <title>Chromosome-level genome assembly of a triploid poplar Populus alba 'Berolinensis'.</title>
        <authorList>
            <person name="Chen S."/>
            <person name="Yu Y."/>
            <person name="Wang X."/>
            <person name="Wang S."/>
            <person name="Zhang T."/>
            <person name="Zhou Y."/>
            <person name="He R."/>
            <person name="Meng N."/>
            <person name="Wang Y."/>
            <person name="Liu W."/>
            <person name="Liu Z."/>
            <person name="Liu J."/>
            <person name="Guo Q."/>
            <person name="Huang H."/>
            <person name="Sederoff R.R."/>
            <person name="Wang G."/>
            <person name="Qu G."/>
            <person name="Chen S."/>
        </authorList>
    </citation>
    <scope>NUCLEOTIDE SEQUENCE</scope>
    <source>
        <strain evidence="1">SC-2020</strain>
    </source>
</reference>
<protein>
    <submittedName>
        <fullName evidence="1">Uncharacterized protein</fullName>
    </submittedName>
</protein>
<gene>
    <name evidence="1" type="ORF">NC653_006791</name>
</gene>
<dbReference type="AlphaFoldDB" id="A0AAD6RFE3"/>
<accession>A0AAD6RFE3</accession>
<evidence type="ECO:0000313" key="2">
    <source>
        <dbReference type="Proteomes" id="UP001164929"/>
    </source>
</evidence>
<dbReference type="EMBL" id="JAQIZT010000002">
    <property type="protein sequence ID" value="KAJ7007863.1"/>
    <property type="molecule type" value="Genomic_DNA"/>
</dbReference>
<sequence>MMKQFRCFLLTTSFTTKKGETETQKPSTLPLSSFTVLFSCLFPFLSFYVLQEQDALLHSSAIPASGQYRNQRLCLLVSKK</sequence>
<evidence type="ECO:0000313" key="1">
    <source>
        <dbReference type="EMBL" id="KAJ7007863.1"/>
    </source>
</evidence>
<keyword evidence="2" id="KW-1185">Reference proteome</keyword>
<proteinExistence type="predicted"/>
<dbReference type="Proteomes" id="UP001164929">
    <property type="component" value="Chromosome 2"/>
</dbReference>
<comment type="caution">
    <text evidence="1">The sequence shown here is derived from an EMBL/GenBank/DDBJ whole genome shotgun (WGS) entry which is preliminary data.</text>
</comment>